<keyword evidence="2" id="KW-1185">Reference proteome</keyword>
<accession>A0A5B7H7B3</accession>
<name>A0A5B7H7B3_PORTR</name>
<dbReference type="Proteomes" id="UP000324222">
    <property type="component" value="Unassembled WGS sequence"/>
</dbReference>
<proteinExistence type="predicted"/>
<protein>
    <submittedName>
        <fullName evidence="1">Uncharacterized protein</fullName>
    </submittedName>
</protein>
<reference evidence="1 2" key="1">
    <citation type="submission" date="2019-05" db="EMBL/GenBank/DDBJ databases">
        <title>Another draft genome of Portunus trituberculatus and its Hox gene families provides insights of decapod evolution.</title>
        <authorList>
            <person name="Jeong J.-H."/>
            <person name="Song I."/>
            <person name="Kim S."/>
            <person name="Choi T."/>
            <person name="Kim D."/>
            <person name="Ryu S."/>
            <person name="Kim W."/>
        </authorList>
    </citation>
    <scope>NUCLEOTIDE SEQUENCE [LARGE SCALE GENOMIC DNA]</scope>
    <source>
        <tissue evidence="1">Muscle</tissue>
    </source>
</reference>
<dbReference type="AlphaFoldDB" id="A0A5B7H7B3"/>
<dbReference type="OrthoDB" id="10063753at2759"/>
<gene>
    <name evidence="1" type="ORF">E2C01_062753</name>
</gene>
<evidence type="ECO:0000313" key="2">
    <source>
        <dbReference type="Proteomes" id="UP000324222"/>
    </source>
</evidence>
<dbReference type="EMBL" id="VSRR010028016">
    <property type="protein sequence ID" value="MPC68551.1"/>
    <property type="molecule type" value="Genomic_DNA"/>
</dbReference>
<organism evidence="1 2">
    <name type="scientific">Portunus trituberculatus</name>
    <name type="common">Swimming crab</name>
    <name type="synonym">Neptunus trituberculatus</name>
    <dbReference type="NCBI Taxonomy" id="210409"/>
    <lineage>
        <taxon>Eukaryota</taxon>
        <taxon>Metazoa</taxon>
        <taxon>Ecdysozoa</taxon>
        <taxon>Arthropoda</taxon>
        <taxon>Crustacea</taxon>
        <taxon>Multicrustacea</taxon>
        <taxon>Malacostraca</taxon>
        <taxon>Eumalacostraca</taxon>
        <taxon>Eucarida</taxon>
        <taxon>Decapoda</taxon>
        <taxon>Pleocyemata</taxon>
        <taxon>Brachyura</taxon>
        <taxon>Eubrachyura</taxon>
        <taxon>Portunoidea</taxon>
        <taxon>Portunidae</taxon>
        <taxon>Portuninae</taxon>
        <taxon>Portunus</taxon>
    </lineage>
</organism>
<sequence length="327" mass="37916">MEEWDGSPINNTIKQQISNRLETLRSQHRQRVESDMIKKLAKLLGDNIKLPRPNRGYTNLTDVVLTQDQEDILNMGIQCHYLTKPRPHRKRLEIETLLDDIQELEKKEVTTSPNLQPSLLAEEGKTLRELKDTTYLQLNSCEKTKEIVIRRADKTPAFVLIKKEEYDTKLNAILSDTTKFTRNPAESLKKRVNATFTSINAASNNLKLQKIIGEFSPVYAYGNVKRHKQNNPNTYLRLPTIYMLDVESLFTNVPVDKTLGFILNRVYHSSDTTRLDIPEKHIKVTGGTLYQRSPVHLSRRQAVTAIRWRRQGQPTRRTVFKFFHGHN</sequence>
<comment type="caution">
    <text evidence="1">The sequence shown here is derived from an EMBL/GenBank/DDBJ whole genome shotgun (WGS) entry which is preliminary data.</text>
</comment>
<evidence type="ECO:0000313" key="1">
    <source>
        <dbReference type="EMBL" id="MPC68551.1"/>
    </source>
</evidence>